<accession>A0A158ILD3</accession>
<dbReference type="SUPFAM" id="SSF47384">
    <property type="entry name" value="Homodimeric domain of signal transducing histidine kinase"/>
    <property type="match status" value="1"/>
</dbReference>
<dbReference type="SMART" id="SM00387">
    <property type="entry name" value="HATPase_c"/>
    <property type="match status" value="1"/>
</dbReference>
<keyword evidence="9 14" id="KW-0418">Kinase</keyword>
<evidence type="ECO:0000256" key="12">
    <source>
        <dbReference type="ARBA" id="ARBA00023012"/>
    </source>
</evidence>
<evidence type="ECO:0000256" key="13">
    <source>
        <dbReference type="ARBA" id="ARBA00023136"/>
    </source>
</evidence>
<dbReference type="SUPFAM" id="SSF158472">
    <property type="entry name" value="HAMP domain-like"/>
    <property type="match status" value="1"/>
</dbReference>
<dbReference type="GO" id="GO:0005524">
    <property type="term" value="F:ATP binding"/>
    <property type="evidence" value="ECO:0007669"/>
    <property type="project" value="UniProtKB-KW"/>
</dbReference>
<dbReference type="Pfam" id="PF00512">
    <property type="entry name" value="HisKA"/>
    <property type="match status" value="1"/>
</dbReference>
<comment type="caution">
    <text evidence="17">The sequence shown here is derived from an EMBL/GenBank/DDBJ whole genome shotgun (WGS) entry which is preliminary data.</text>
</comment>
<keyword evidence="4 14" id="KW-0997">Cell inner membrane</keyword>
<keyword evidence="5" id="KW-0597">Phosphoprotein</keyword>
<keyword evidence="3 14" id="KW-1003">Cell membrane</keyword>
<comment type="catalytic activity">
    <reaction evidence="1 14">
        <text>ATP + protein L-histidine = ADP + protein N-phospho-L-histidine.</text>
        <dbReference type="EC" id="2.7.13.3"/>
    </reaction>
</comment>
<dbReference type="SUPFAM" id="SSF55874">
    <property type="entry name" value="ATPase domain of HSP90 chaperone/DNA topoisomerase II/histidine kinase"/>
    <property type="match status" value="1"/>
</dbReference>
<dbReference type="InterPro" id="IPR003660">
    <property type="entry name" value="HAMP_dom"/>
</dbReference>
<dbReference type="Gene3D" id="1.10.287.130">
    <property type="match status" value="1"/>
</dbReference>
<dbReference type="CDD" id="cd00075">
    <property type="entry name" value="HATPase"/>
    <property type="match status" value="1"/>
</dbReference>
<feature type="transmembrane region" description="Helical" evidence="14">
    <location>
        <begin position="169"/>
        <end position="191"/>
    </location>
</feature>
<keyword evidence="12 14" id="KW-0902">Two-component regulatory system</keyword>
<dbReference type="Pfam" id="PF00672">
    <property type="entry name" value="HAMP"/>
    <property type="match status" value="1"/>
</dbReference>
<comment type="function">
    <text evidence="14">Member of a two-component regulatory system.</text>
</comment>
<evidence type="ECO:0000256" key="3">
    <source>
        <dbReference type="ARBA" id="ARBA00022475"/>
    </source>
</evidence>
<dbReference type="SMART" id="SM00304">
    <property type="entry name" value="HAMP"/>
    <property type="match status" value="1"/>
</dbReference>
<dbReference type="Pfam" id="PF02518">
    <property type="entry name" value="HATPase_c"/>
    <property type="match status" value="1"/>
</dbReference>
<dbReference type="InterPro" id="IPR004358">
    <property type="entry name" value="Sig_transdc_His_kin-like_C"/>
</dbReference>
<gene>
    <name evidence="17" type="ORF">AWB65_05029</name>
</gene>
<dbReference type="SMART" id="SM00388">
    <property type="entry name" value="HisKA"/>
    <property type="match status" value="1"/>
</dbReference>
<dbReference type="CDD" id="cd06225">
    <property type="entry name" value="HAMP"/>
    <property type="match status" value="1"/>
</dbReference>
<evidence type="ECO:0000259" key="15">
    <source>
        <dbReference type="PROSITE" id="PS50109"/>
    </source>
</evidence>
<dbReference type="InterPro" id="IPR003594">
    <property type="entry name" value="HATPase_dom"/>
</dbReference>
<name>A0A158ILD3_9BURK</name>
<protein>
    <recommendedName>
        <fullName evidence="14">Sensor protein</fullName>
        <ecNumber evidence="14">2.7.13.3</ecNumber>
    </recommendedName>
</protein>
<dbReference type="Proteomes" id="UP000054977">
    <property type="component" value="Unassembled WGS sequence"/>
</dbReference>
<dbReference type="PANTHER" id="PTHR45436:SF3">
    <property type="entry name" value="SENSOR HISTIDINE KINASE HPRS"/>
    <property type="match status" value="1"/>
</dbReference>
<feature type="transmembrane region" description="Helical" evidence="14">
    <location>
        <begin position="12"/>
        <end position="34"/>
    </location>
</feature>
<dbReference type="InterPro" id="IPR050428">
    <property type="entry name" value="TCS_sensor_his_kinase"/>
</dbReference>
<keyword evidence="6 14" id="KW-0808">Transferase</keyword>
<dbReference type="EC" id="2.7.13.3" evidence="14"/>
<dbReference type="EMBL" id="FCNW02000036">
    <property type="protein sequence ID" value="SAL57317.1"/>
    <property type="molecule type" value="Genomic_DNA"/>
</dbReference>
<keyword evidence="7 14" id="KW-0812">Transmembrane</keyword>
<evidence type="ECO:0000256" key="5">
    <source>
        <dbReference type="ARBA" id="ARBA00022553"/>
    </source>
</evidence>
<dbReference type="OrthoDB" id="9786919at2"/>
<organism evidence="17 18">
    <name type="scientific">Caballeronia humi</name>
    <dbReference type="NCBI Taxonomy" id="326474"/>
    <lineage>
        <taxon>Bacteria</taxon>
        <taxon>Pseudomonadati</taxon>
        <taxon>Pseudomonadota</taxon>
        <taxon>Betaproteobacteria</taxon>
        <taxon>Burkholderiales</taxon>
        <taxon>Burkholderiaceae</taxon>
        <taxon>Caballeronia</taxon>
    </lineage>
</organism>
<keyword evidence="18" id="KW-1185">Reference proteome</keyword>
<dbReference type="PROSITE" id="PS50885">
    <property type="entry name" value="HAMP"/>
    <property type="match status" value="1"/>
</dbReference>
<evidence type="ECO:0000256" key="2">
    <source>
        <dbReference type="ARBA" id="ARBA00004533"/>
    </source>
</evidence>
<dbReference type="GO" id="GO:0000155">
    <property type="term" value="F:phosphorelay sensor kinase activity"/>
    <property type="evidence" value="ECO:0007669"/>
    <property type="project" value="InterPro"/>
</dbReference>
<dbReference type="PANTHER" id="PTHR45436">
    <property type="entry name" value="SENSOR HISTIDINE KINASE YKOH"/>
    <property type="match status" value="1"/>
</dbReference>
<evidence type="ECO:0000256" key="1">
    <source>
        <dbReference type="ARBA" id="ARBA00000085"/>
    </source>
</evidence>
<dbReference type="Gene3D" id="6.10.340.10">
    <property type="match status" value="1"/>
</dbReference>
<evidence type="ECO:0000256" key="8">
    <source>
        <dbReference type="ARBA" id="ARBA00022741"/>
    </source>
</evidence>
<dbReference type="PROSITE" id="PS50109">
    <property type="entry name" value="HIS_KIN"/>
    <property type="match status" value="1"/>
</dbReference>
<dbReference type="NCBIfam" id="TIGR01386">
    <property type="entry name" value="cztS_silS_copS"/>
    <property type="match status" value="1"/>
</dbReference>
<comment type="subcellular location">
    <subcellularLocation>
        <location evidence="2 14">Cell inner membrane</location>
    </subcellularLocation>
</comment>
<evidence type="ECO:0000256" key="7">
    <source>
        <dbReference type="ARBA" id="ARBA00022692"/>
    </source>
</evidence>
<feature type="domain" description="HAMP" evidence="16">
    <location>
        <begin position="193"/>
        <end position="246"/>
    </location>
</feature>
<dbReference type="InterPro" id="IPR003661">
    <property type="entry name" value="HisK_dim/P_dom"/>
</dbReference>
<dbReference type="PRINTS" id="PR00344">
    <property type="entry name" value="BCTRLSENSOR"/>
</dbReference>
<evidence type="ECO:0000256" key="6">
    <source>
        <dbReference type="ARBA" id="ARBA00022679"/>
    </source>
</evidence>
<evidence type="ECO:0000313" key="17">
    <source>
        <dbReference type="EMBL" id="SAL57317.1"/>
    </source>
</evidence>
<evidence type="ECO:0000259" key="16">
    <source>
        <dbReference type="PROSITE" id="PS50885"/>
    </source>
</evidence>
<dbReference type="STRING" id="326474.AWB65_05029"/>
<reference evidence="17" key="1">
    <citation type="submission" date="2016-01" db="EMBL/GenBank/DDBJ databases">
        <authorList>
            <person name="Peeters C."/>
        </authorList>
    </citation>
    <scope>NUCLEOTIDE SEQUENCE [LARGE SCALE GENOMIC DNA]</scope>
    <source>
        <strain evidence="17">LMG 22934</strain>
    </source>
</reference>
<keyword evidence="8 14" id="KW-0547">Nucleotide-binding</keyword>
<dbReference type="InterPro" id="IPR005467">
    <property type="entry name" value="His_kinase_dom"/>
</dbReference>
<keyword evidence="10 14" id="KW-0067">ATP-binding</keyword>
<dbReference type="AlphaFoldDB" id="A0A158ILD3"/>
<feature type="domain" description="Histidine kinase" evidence="15">
    <location>
        <begin position="254"/>
        <end position="468"/>
    </location>
</feature>
<dbReference type="InterPro" id="IPR036890">
    <property type="entry name" value="HATPase_C_sf"/>
</dbReference>
<evidence type="ECO:0000313" key="18">
    <source>
        <dbReference type="Proteomes" id="UP000054977"/>
    </source>
</evidence>
<dbReference type="Gene3D" id="3.30.565.10">
    <property type="entry name" value="Histidine kinase-like ATPase, C-terminal domain"/>
    <property type="match status" value="1"/>
</dbReference>
<dbReference type="InterPro" id="IPR036097">
    <property type="entry name" value="HisK_dim/P_sf"/>
</dbReference>
<keyword evidence="13 14" id="KW-0472">Membrane</keyword>
<dbReference type="InterPro" id="IPR006290">
    <property type="entry name" value="CztS_silS_copS"/>
</dbReference>
<dbReference type="RefSeq" id="WP_087669717.1">
    <property type="nucleotide sequence ID" value="NZ_FCNW02000036.1"/>
</dbReference>
<evidence type="ECO:0000256" key="10">
    <source>
        <dbReference type="ARBA" id="ARBA00022840"/>
    </source>
</evidence>
<dbReference type="GO" id="GO:0005886">
    <property type="term" value="C:plasma membrane"/>
    <property type="evidence" value="ECO:0007669"/>
    <property type="project" value="UniProtKB-SubCell"/>
</dbReference>
<evidence type="ECO:0000256" key="11">
    <source>
        <dbReference type="ARBA" id="ARBA00022989"/>
    </source>
</evidence>
<dbReference type="CDD" id="cd00082">
    <property type="entry name" value="HisKA"/>
    <property type="match status" value="1"/>
</dbReference>
<keyword evidence="11 14" id="KW-1133">Transmembrane helix</keyword>
<evidence type="ECO:0000256" key="4">
    <source>
        <dbReference type="ARBA" id="ARBA00022519"/>
    </source>
</evidence>
<sequence>MNAKWPTHSLAVRITCLFALIVCVVVGMVGASLYQATNSALSTRADYQLIGRVEHFRSLLHDMYTITQIESRPRLFETMLGDRQDVIIFRRAGVAPFINVNPEQRPLPPLTPVPVTQPVTLDALYEGKSADGVRMRWVAAQAQIGESGETVEIIAAHTMTQEARVLSAYLVRVWINVIGAVVVTVLLAYWVSSRGLQPLTKMAAKAAEITPNRMSARLDVANAPAELQGLAESFNAMLDRLATGYERLLQFSADLAHEVRTPIGVLIGQTQVTLAHTRSTGEYRSVLESNLEELERLGRIAQNILFLAQADHEEQQIERTHLSIREELETISTYFEGIADERQITFDVQAEGEMVAHAIMCRRAIGNVVVNAVRYATPGTVVRLSGRADEEGASIVIGNQGKAISEEELTRLFDRFYRGDAARSEFTESSGLGLAIVQAIMRLHGGHASAACTRDGWIEFTLRFANAASSAQTRAAQGASTSSS</sequence>
<evidence type="ECO:0000256" key="14">
    <source>
        <dbReference type="RuleBase" id="RU364088"/>
    </source>
</evidence>
<evidence type="ECO:0000256" key="9">
    <source>
        <dbReference type="ARBA" id="ARBA00022777"/>
    </source>
</evidence>
<proteinExistence type="predicted"/>